<protein>
    <submittedName>
        <fullName evidence="3">Nucleotide-binding protein</fullName>
    </submittedName>
</protein>
<accession>A0A7Y2LYH3</accession>
<dbReference type="InterPro" id="IPR012340">
    <property type="entry name" value="NA-bd_OB-fold"/>
</dbReference>
<name>A0A7Y2LYH3_9MICO</name>
<dbReference type="EMBL" id="JABEMB010000004">
    <property type="protein sequence ID" value="NNH03171.1"/>
    <property type="molecule type" value="Genomic_DNA"/>
</dbReference>
<dbReference type="Gene3D" id="6.10.30.10">
    <property type="match status" value="1"/>
</dbReference>
<dbReference type="Pfam" id="PF01796">
    <property type="entry name" value="OB_ChsH2_C"/>
    <property type="match status" value="1"/>
</dbReference>
<keyword evidence="4" id="KW-1185">Reference proteome</keyword>
<sequence length="116" mass="12956">MREDVLLLPHCVRCAHVVWAPRPYCPECGSLEVRWEPASGGGAVYSFTVNRRGKGFNRRYEEIGPYVVAYVELDEGPRVLTNIVGCAVDDVRIGQRVRAVIQHSGEDSILRFAPAE</sequence>
<proteinExistence type="predicted"/>
<evidence type="ECO:0000313" key="3">
    <source>
        <dbReference type="EMBL" id="NNH03171.1"/>
    </source>
</evidence>
<dbReference type="Proteomes" id="UP000543598">
    <property type="component" value="Unassembled WGS sequence"/>
</dbReference>
<dbReference type="InterPro" id="IPR002878">
    <property type="entry name" value="ChsH2_C"/>
</dbReference>
<comment type="caution">
    <text evidence="3">The sequence shown here is derived from an EMBL/GenBank/DDBJ whole genome shotgun (WGS) entry which is preliminary data.</text>
</comment>
<reference evidence="3 4" key="1">
    <citation type="submission" date="2020-05" db="EMBL/GenBank/DDBJ databases">
        <title>MicrobeNet Type strains.</title>
        <authorList>
            <person name="Nicholson A.C."/>
        </authorList>
    </citation>
    <scope>NUCLEOTIDE SEQUENCE [LARGE SCALE GENOMIC DNA]</scope>
    <source>
        <strain evidence="3 4">JCM 14282</strain>
    </source>
</reference>
<dbReference type="PANTHER" id="PTHR34075">
    <property type="entry name" value="BLR3430 PROTEIN"/>
    <property type="match status" value="1"/>
</dbReference>
<evidence type="ECO:0000313" key="4">
    <source>
        <dbReference type="Proteomes" id="UP000543598"/>
    </source>
</evidence>
<gene>
    <name evidence="3" type="ORF">HLA99_04800</name>
</gene>
<dbReference type="SUPFAM" id="SSF50249">
    <property type="entry name" value="Nucleic acid-binding proteins"/>
    <property type="match status" value="1"/>
</dbReference>
<feature type="domain" description="ChsH2 rubredoxin-like zinc ribbon" evidence="2">
    <location>
        <begin position="3"/>
        <end position="33"/>
    </location>
</feature>
<organism evidence="3 4">
    <name type="scientific">Microbacterium ulmi</name>
    <dbReference type="NCBI Taxonomy" id="179095"/>
    <lineage>
        <taxon>Bacteria</taxon>
        <taxon>Bacillati</taxon>
        <taxon>Actinomycetota</taxon>
        <taxon>Actinomycetes</taxon>
        <taxon>Micrococcales</taxon>
        <taxon>Microbacteriaceae</taxon>
        <taxon>Microbacterium</taxon>
    </lineage>
</organism>
<feature type="domain" description="ChsH2 C-terminal OB-fold" evidence="1">
    <location>
        <begin position="35"/>
        <end position="102"/>
    </location>
</feature>
<evidence type="ECO:0000259" key="1">
    <source>
        <dbReference type="Pfam" id="PF01796"/>
    </source>
</evidence>
<evidence type="ECO:0000259" key="2">
    <source>
        <dbReference type="Pfam" id="PF12172"/>
    </source>
</evidence>
<dbReference type="InterPro" id="IPR022002">
    <property type="entry name" value="ChsH2_Znr"/>
</dbReference>
<dbReference type="Pfam" id="PF12172">
    <property type="entry name" value="zf-ChsH2"/>
    <property type="match status" value="1"/>
</dbReference>
<dbReference type="InterPro" id="IPR052513">
    <property type="entry name" value="Thioester_dehydratase-like"/>
</dbReference>
<dbReference type="AlphaFoldDB" id="A0A7Y2LYH3"/>
<dbReference type="PANTHER" id="PTHR34075:SF5">
    <property type="entry name" value="BLR3430 PROTEIN"/>
    <property type="match status" value="1"/>
</dbReference>